<dbReference type="WBParaSite" id="Csp11.Scaffold628.g7156.t1">
    <property type="protein sequence ID" value="Csp11.Scaffold628.g7156.t1"/>
    <property type="gene ID" value="Csp11.Scaffold628.g7156"/>
</dbReference>
<feature type="signal peptide" evidence="3">
    <location>
        <begin position="1"/>
        <end position="24"/>
    </location>
</feature>
<keyword evidence="3" id="KW-0732">Signal</keyword>
<evidence type="ECO:0000256" key="3">
    <source>
        <dbReference type="SAM" id="SignalP"/>
    </source>
</evidence>
<evidence type="ECO:0000256" key="2">
    <source>
        <dbReference type="SAM" id="Phobius"/>
    </source>
</evidence>
<protein>
    <submittedName>
        <fullName evidence="6">Peptidase S72 domain-containing protein</fullName>
    </submittedName>
</protein>
<dbReference type="GO" id="GO:0016011">
    <property type="term" value="C:dystroglycan complex"/>
    <property type="evidence" value="ECO:0007669"/>
    <property type="project" value="TreeGrafter"/>
</dbReference>
<keyword evidence="2" id="KW-0472">Membrane</keyword>
<dbReference type="GO" id="GO:0002009">
    <property type="term" value="P:morphogenesis of an epithelium"/>
    <property type="evidence" value="ECO:0007669"/>
    <property type="project" value="TreeGrafter"/>
</dbReference>
<dbReference type="PROSITE" id="PS51699">
    <property type="entry name" value="SEA_DG"/>
    <property type="match status" value="1"/>
</dbReference>
<dbReference type="GO" id="GO:0021675">
    <property type="term" value="P:nerve development"/>
    <property type="evidence" value="ECO:0007669"/>
    <property type="project" value="TreeGrafter"/>
</dbReference>
<evidence type="ECO:0000313" key="6">
    <source>
        <dbReference type="WBParaSite" id="Csp11.Scaffold628.g7156.t1"/>
    </source>
</evidence>
<proteinExistence type="predicted"/>
<dbReference type="eggNOG" id="KOG3781">
    <property type="taxonomic scope" value="Eukaryota"/>
</dbReference>
<dbReference type="InterPro" id="IPR030398">
    <property type="entry name" value="SEA_DG_dom"/>
</dbReference>
<evidence type="ECO:0000313" key="5">
    <source>
        <dbReference type="Proteomes" id="UP000095282"/>
    </source>
</evidence>
<feature type="domain" description="Peptidase S72" evidence="4">
    <location>
        <begin position="136"/>
        <end position="246"/>
    </location>
</feature>
<feature type="compositionally biased region" description="Low complexity" evidence="1">
    <location>
        <begin position="355"/>
        <end position="369"/>
    </location>
</feature>
<reference evidence="6" key="1">
    <citation type="submission" date="2016-11" db="UniProtKB">
        <authorList>
            <consortium name="WormBaseParasite"/>
        </authorList>
    </citation>
    <scope>IDENTIFICATION</scope>
</reference>
<dbReference type="PANTHER" id="PTHR21559:SF21">
    <property type="entry name" value="DYSTROGLYCAN 1"/>
    <property type="match status" value="1"/>
</dbReference>
<dbReference type="GO" id="GO:0043236">
    <property type="term" value="F:laminin binding"/>
    <property type="evidence" value="ECO:0007669"/>
    <property type="project" value="TreeGrafter"/>
</dbReference>
<name>A0A1I7TLP0_9PELO</name>
<accession>A0A1I7TLP0</accession>
<keyword evidence="2" id="KW-1133">Transmembrane helix</keyword>
<feature type="region of interest" description="Disordered" evidence="1">
    <location>
        <begin position="348"/>
        <end position="369"/>
    </location>
</feature>
<evidence type="ECO:0000256" key="1">
    <source>
        <dbReference type="SAM" id="MobiDB-lite"/>
    </source>
</evidence>
<dbReference type="STRING" id="1561998.A0A1I7TLP0"/>
<feature type="chain" id="PRO_5009307670" evidence="3">
    <location>
        <begin position="25"/>
        <end position="369"/>
    </location>
</feature>
<dbReference type="AlphaFoldDB" id="A0A1I7TLP0"/>
<dbReference type="GO" id="GO:0042383">
    <property type="term" value="C:sarcolemma"/>
    <property type="evidence" value="ECO:0007669"/>
    <property type="project" value="TreeGrafter"/>
</dbReference>
<dbReference type="PANTHER" id="PTHR21559">
    <property type="entry name" value="DYSTROGLYCAN-RELATED"/>
    <property type="match status" value="1"/>
</dbReference>
<keyword evidence="5" id="KW-1185">Reference proteome</keyword>
<sequence>MKVFLLWVTLIPLGLWSSAVTANATNTSASTSVYATTVETSATKIVVEKRVKFYCASGVLCTMNFTDHSLDFTDAINASMSIAGLHNSDIWMIIKNKTLIGVPLVENHYQYILGYTVPGGQNYEVPFDVIVLRAPPPNHMFHVVMDQPSPVQLRKNPELCIQLVQHLGNALRSPVTDVSLGHIWLLENQTAFTFHNYSLRFVTCDMDGIKKMEGMMTHGSKLKDTFAQDMGDHYHLRSVSLLLLNTCRNYNSKASELENPLTKENPWNTVLKVLIAIFSISLTIVLIVFILCFCPMKKKPKNTDPEQVELRMDMARVVEWVQNNEKQERFWSHATIILNGVQSVTANQPVQESTSESANGAASDASSGY</sequence>
<organism evidence="5 6">
    <name type="scientific">Caenorhabditis tropicalis</name>
    <dbReference type="NCBI Taxonomy" id="1561998"/>
    <lineage>
        <taxon>Eukaryota</taxon>
        <taxon>Metazoa</taxon>
        <taxon>Ecdysozoa</taxon>
        <taxon>Nematoda</taxon>
        <taxon>Chromadorea</taxon>
        <taxon>Rhabditida</taxon>
        <taxon>Rhabditina</taxon>
        <taxon>Rhabditomorpha</taxon>
        <taxon>Rhabditoidea</taxon>
        <taxon>Rhabditidae</taxon>
        <taxon>Peloderinae</taxon>
        <taxon>Caenorhabditis</taxon>
    </lineage>
</organism>
<dbReference type="Proteomes" id="UP000095282">
    <property type="component" value="Unplaced"/>
</dbReference>
<feature type="transmembrane region" description="Helical" evidence="2">
    <location>
        <begin position="273"/>
        <end position="294"/>
    </location>
</feature>
<dbReference type="GO" id="GO:0007411">
    <property type="term" value="P:axon guidance"/>
    <property type="evidence" value="ECO:0007669"/>
    <property type="project" value="TreeGrafter"/>
</dbReference>
<evidence type="ECO:0000259" key="4">
    <source>
        <dbReference type="PROSITE" id="PS51699"/>
    </source>
</evidence>
<keyword evidence="2" id="KW-0812">Transmembrane</keyword>